<evidence type="ECO:0000313" key="1">
    <source>
        <dbReference type="EMBL" id="GAA0260947.1"/>
    </source>
</evidence>
<reference evidence="1 2" key="1">
    <citation type="journal article" date="2019" name="Int. J. Syst. Evol. Microbiol.">
        <title>The Global Catalogue of Microorganisms (GCM) 10K type strain sequencing project: providing services to taxonomists for standard genome sequencing and annotation.</title>
        <authorList>
            <consortium name="The Broad Institute Genomics Platform"/>
            <consortium name="The Broad Institute Genome Sequencing Center for Infectious Disease"/>
            <person name="Wu L."/>
            <person name="Ma J."/>
        </authorList>
    </citation>
    <scope>NUCLEOTIDE SEQUENCE [LARGE SCALE GENOMIC DNA]</scope>
    <source>
        <strain evidence="1 2">JCM 10425</strain>
    </source>
</reference>
<accession>A0ABN0UTG8</accession>
<sequence>MSPGRNPTRACFTGQQPTVAAAQTTTGRVVGLSGYNSGIRKDLRLAARRLDHAHGGLNL</sequence>
<gene>
    <name evidence="1" type="ORF">GCM10009539_53120</name>
</gene>
<dbReference type="EMBL" id="BAAAGX010000020">
    <property type="protein sequence ID" value="GAA0260947.1"/>
    <property type="molecule type" value="Genomic_DNA"/>
</dbReference>
<dbReference type="Proteomes" id="UP001500967">
    <property type="component" value="Unassembled WGS sequence"/>
</dbReference>
<name>A0ABN0UTG8_9ACTN</name>
<proteinExistence type="predicted"/>
<keyword evidence="2" id="KW-1185">Reference proteome</keyword>
<comment type="caution">
    <text evidence="1">The sequence shown here is derived from an EMBL/GenBank/DDBJ whole genome shotgun (WGS) entry which is preliminary data.</text>
</comment>
<organism evidence="1 2">
    <name type="scientific">Cryptosporangium japonicum</name>
    <dbReference type="NCBI Taxonomy" id="80872"/>
    <lineage>
        <taxon>Bacteria</taxon>
        <taxon>Bacillati</taxon>
        <taxon>Actinomycetota</taxon>
        <taxon>Actinomycetes</taxon>
        <taxon>Cryptosporangiales</taxon>
        <taxon>Cryptosporangiaceae</taxon>
        <taxon>Cryptosporangium</taxon>
    </lineage>
</organism>
<evidence type="ECO:0000313" key="2">
    <source>
        <dbReference type="Proteomes" id="UP001500967"/>
    </source>
</evidence>
<protein>
    <submittedName>
        <fullName evidence="1">Uncharacterized protein</fullName>
    </submittedName>
</protein>